<dbReference type="EMBL" id="JBHSDS010000002">
    <property type="protein sequence ID" value="MFC4356862.1"/>
    <property type="molecule type" value="Genomic_DNA"/>
</dbReference>
<dbReference type="InterPro" id="IPR027417">
    <property type="entry name" value="P-loop_NTPase"/>
</dbReference>
<keyword evidence="2" id="KW-0547">Nucleotide-binding</keyword>
<evidence type="ECO:0000256" key="1">
    <source>
        <dbReference type="ARBA" id="ARBA00022448"/>
    </source>
</evidence>
<dbReference type="PROSITE" id="PS00211">
    <property type="entry name" value="ABC_TRANSPORTER_1"/>
    <property type="match status" value="1"/>
</dbReference>
<sequence>MVTPAIRTDGLTRRYGDEVAVSGLDLHVDRGAVYGFLGPNGAGKTTTIRMLTTLLRPSGGEAYVAGADVTDRDAVTPNIGYLPEEPPLFEELTAREQVEYVAGLRDLDPERAGDRADRLFDRFGLAADADKRIGTYSKGMKQKAGLVQALVHDPEVVFLDEPTSGLDPRAARTVRETLDDLAEDDVTVFLSTHILPVVDELADTVGVLFDGSLVAEGAPEELTQRASGGGTLEDAFLAVTGGDDAAGSGDVDATDVGVGSDPTSGVDSGPEADSGPEGDSGSEVDSGPEADS</sequence>
<reference evidence="6 7" key="1">
    <citation type="journal article" date="2019" name="Int. J. Syst. Evol. Microbiol.">
        <title>The Global Catalogue of Microorganisms (GCM) 10K type strain sequencing project: providing services to taxonomists for standard genome sequencing and annotation.</title>
        <authorList>
            <consortium name="The Broad Institute Genomics Platform"/>
            <consortium name="The Broad Institute Genome Sequencing Center for Infectious Disease"/>
            <person name="Wu L."/>
            <person name="Ma J."/>
        </authorList>
    </citation>
    <scope>NUCLEOTIDE SEQUENCE [LARGE SCALE GENOMIC DNA]</scope>
    <source>
        <strain evidence="6 7">CGMCC 1.12553</strain>
    </source>
</reference>
<dbReference type="SMART" id="SM00382">
    <property type="entry name" value="AAA"/>
    <property type="match status" value="1"/>
</dbReference>
<evidence type="ECO:0000256" key="2">
    <source>
        <dbReference type="ARBA" id="ARBA00022741"/>
    </source>
</evidence>
<dbReference type="GO" id="GO:0005524">
    <property type="term" value="F:ATP binding"/>
    <property type="evidence" value="ECO:0007669"/>
    <property type="project" value="UniProtKB-KW"/>
</dbReference>
<dbReference type="SUPFAM" id="SSF52540">
    <property type="entry name" value="P-loop containing nucleoside triphosphate hydrolases"/>
    <property type="match status" value="1"/>
</dbReference>
<dbReference type="InterPro" id="IPR017871">
    <property type="entry name" value="ABC_transporter-like_CS"/>
</dbReference>
<feature type="compositionally biased region" description="Acidic residues" evidence="4">
    <location>
        <begin position="274"/>
        <end position="292"/>
    </location>
</feature>
<organism evidence="6 7">
    <name type="scientific">Halobium salinum</name>
    <dbReference type="NCBI Taxonomy" id="1364940"/>
    <lineage>
        <taxon>Archaea</taxon>
        <taxon>Methanobacteriati</taxon>
        <taxon>Methanobacteriota</taxon>
        <taxon>Stenosarchaea group</taxon>
        <taxon>Halobacteria</taxon>
        <taxon>Halobacteriales</taxon>
        <taxon>Haloferacaceae</taxon>
        <taxon>Halobium</taxon>
    </lineage>
</organism>
<evidence type="ECO:0000313" key="6">
    <source>
        <dbReference type="EMBL" id="MFC4356862.1"/>
    </source>
</evidence>
<keyword evidence="3 6" id="KW-0067">ATP-binding</keyword>
<comment type="caution">
    <text evidence="6">The sequence shown here is derived from an EMBL/GenBank/DDBJ whole genome shotgun (WGS) entry which is preliminary data.</text>
</comment>
<dbReference type="PANTHER" id="PTHR42939">
    <property type="entry name" value="ABC TRANSPORTER ATP-BINDING PROTEIN ALBC-RELATED"/>
    <property type="match status" value="1"/>
</dbReference>
<dbReference type="PROSITE" id="PS50893">
    <property type="entry name" value="ABC_TRANSPORTER_2"/>
    <property type="match status" value="1"/>
</dbReference>
<dbReference type="InterPro" id="IPR051782">
    <property type="entry name" value="ABC_Transporter_VariousFunc"/>
</dbReference>
<dbReference type="PANTHER" id="PTHR42939:SF1">
    <property type="entry name" value="ABC TRANSPORTER ATP-BINDING PROTEIN ALBC-RELATED"/>
    <property type="match status" value="1"/>
</dbReference>
<evidence type="ECO:0000256" key="3">
    <source>
        <dbReference type="ARBA" id="ARBA00022840"/>
    </source>
</evidence>
<accession>A0ABD5P885</accession>
<name>A0ABD5P885_9EURY</name>
<keyword evidence="7" id="KW-1185">Reference proteome</keyword>
<dbReference type="RefSeq" id="WP_267625312.1">
    <property type="nucleotide sequence ID" value="NZ_JAODIW010000010.1"/>
</dbReference>
<protein>
    <submittedName>
        <fullName evidence="6">ATP-binding cassette domain-containing protein</fullName>
    </submittedName>
</protein>
<dbReference type="Gene3D" id="3.40.50.300">
    <property type="entry name" value="P-loop containing nucleotide triphosphate hydrolases"/>
    <property type="match status" value="1"/>
</dbReference>
<dbReference type="InterPro" id="IPR003439">
    <property type="entry name" value="ABC_transporter-like_ATP-bd"/>
</dbReference>
<feature type="region of interest" description="Disordered" evidence="4">
    <location>
        <begin position="243"/>
        <end position="292"/>
    </location>
</feature>
<proteinExistence type="predicted"/>
<dbReference type="InterPro" id="IPR003593">
    <property type="entry name" value="AAA+_ATPase"/>
</dbReference>
<evidence type="ECO:0000259" key="5">
    <source>
        <dbReference type="PROSITE" id="PS50893"/>
    </source>
</evidence>
<dbReference type="AlphaFoldDB" id="A0ABD5P885"/>
<gene>
    <name evidence="6" type="ORF">ACFO0N_02735</name>
</gene>
<evidence type="ECO:0000256" key="4">
    <source>
        <dbReference type="SAM" id="MobiDB-lite"/>
    </source>
</evidence>
<dbReference type="Proteomes" id="UP001595921">
    <property type="component" value="Unassembled WGS sequence"/>
</dbReference>
<evidence type="ECO:0000313" key="7">
    <source>
        <dbReference type="Proteomes" id="UP001595921"/>
    </source>
</evidence>
<feature type="domain" description="ABC transporter" evidence="5">
    <location>
        <begin position="6"/>
        <end position="235"/>
    </location>
</feature>
<dbReference type="Pfam" id="PF00005">
    <property type="entry name" value="ABC_tran"/>
    <property type="match status" value="1"/>
</dbReference>
<dbReference type="CDD" id="cd03230">
    <property type="entry name" value="ABC_DR_subfamily_A"/>
    <property type="match status" value="1"/>
</dbReference>
<feature type="compositionally biased region" description="Low complexity" evidence="4">
    <location>
        <begin position="243"/>
        <end position="261"/>
    </location>
</feature>
<keyword evidence="1" id="KW-0813">Transport</keyword>